<dbReference type="Proteomes" id="UP000321570">
    <property type="component" value="Unassembled WGS sequence"/>
</dbReference>
<keyword evidence="2" id="KW-1185">Reference proteome</keyword>
<dbReference type="EMBL" id="CABIJS010000414">
    <property type="protein sequence ID" value="VUZ51020.1"/>
    <property type="molecule type" value="Genomic_DNA"/>
</dbReference>
<sequence>MATNEPKQAFAALKSVMRSTSRKWVDTAAPRPSISPKDLKGHYSALFKRREEKVELPNSSDLKQDGAPTMDELFKAKAKLN</sequence>
<dbReference type="AlphaFoldDB" id="A0A564YV43"/>
<name>A0A564YV43_HYMDI</name>
<reference evidence="1 2" key="1">
    <citation type="submission" date="2019-07" db="EMBL/GenBank/DDBJ databases">
        <authorList>
            <person name="Jastrzebski P J."/>
            <person name="Paukszto L."/>
            <person name="Jastrzebski P J."/>
        </authorList>
    </citation>
    <scope>NUCLEOTIDE SEQUENCE [LARGE SCALE GENOMIC DNA]</scope>
    <source>
        <strain evidence="1 2">WMS-il1</strain>
    </source>
</reference>
<gene>
    <name evidence="1" type="ORF">WMSIL1_LOCUS9805</name>
</gene>
<protein>
    <submittedName>
        <fullName evidence="1">Uncharacterized protein</fullName>
    </submittedName>
</protein>
<evidence type="ECO:0000313" key="2">
    <source>
        <dbReference type="Proteomes" id="UP000321570"/>
    </source>
</evidence>
<accession>A0A564YV43</accession>
<evidence type="ECO:0000313" key="1">
    <source>
        <dbReference type="EMBL" id="VUZ51020.1"/>
    </source>
</evidence>
<organism evidence="1 2">
    <name type="scientific">Hymenolepis diminuta</name>
    <name type="common">Rat tapeworm</name>
    <dbReference type="NCBI Taxonomy" id="6216"/>
    <lineage>
        <taxon>Eukaryota</taxon>
        <taxon>Metazoa</taxon>
        <taxon>Spiralia</taxon>
        <taxon>Lophotrochozoa</taxon>
        <taxon>Platyhelminthes</taxon>
        <taxon>Cestoda</taxon>
        <taxon>Eucestoda</taxon>
        <taxon>Cyclophyllidea</taxon>
        <taxon>Hymenolepididae</taxon>
        <taxon>Hymenolepis</taxon>
    </lineage>
</organism>
<proteinExistence type="predicted"/>